<organism evidence="1 2">
    <name type="scientific">Aphanothece sacrum FPU1</name>
    <dbReference type="NCBI Taxonomy" id="1920663"/>
    <lineage>
        <taxon>Bacteria</taxon>
        <taxon>Bacillati</taxon>
        <taxon>Cyanobacteriota</taxon>
        <taxon>Cyanophyceae</taxon>
        <taxon>Oscillatoriophycideae</taxon>
        <taxon>Chroococcales</taxon>
        <taxon>Aphanothecaceae</taxon>
        <taxon>Aphanothece</taxon>
    </lineage>
</organism>
<dbReference type="AlphaFoldDB" id="A0A401IJL0"/>
<keyword evidence="2" id="KW-1185">Reference proteome</keyword>
<evidence type="ECO:0008006" key="3">
    <source>
        <dbReference type="Google" id="ProtNLM"/>
    </source>
</evidence>
<dbReference type="Pfam" id="PF01724">
    <property type="entry name" value="DUF29"/>
    <property type="match status" value="1"/>
</dbReference>
<dbReference type="Proteomes" id="UP000287247">
    <property type="component" value="Unassembled WGS sequence"/>
</dbReference>
<name>A0A401IJL0_APHSA</name>
<evidence type="ECO:0000313" key="1">
    <source>
        <dbReference type="EMBL" id="GBF81495.1"/>
    </source>
</evidence>
<comment type="caution">
    <text evidence="1">The sequence shown here is derived from an EMBL/GenBank/DDBJ whole genome shotgun (WGS) entry which is preliminary data.</text>
</comment>
<gene>
    <name evidence="1" type="ORF">AsFPU1_2909</name>
</gene>
<dbReference type="EMBL" id="BDQK01000013">
    <property type="protein sequence ID" value="GBF81495.1"/>
    <property type="molecule type" value="Genomic_DNA"/>
</dbReference>
<evidence type="ECO:0000313" key="2">
    <source>
        <dbReference type="Proteomes" id="UP000287247"/>
    </source>
</evidence>
<proteinExistence type="predicted"/>
<accession>A0A401IJL0</accession>
<dbReference type="InterPro" id="IPR002636">
    <property type="entry name" value="DUF29"/>
</dbReference>
<protein>
    <recommendedName>
        <fullName evidence="3">DUF29 domain-containing protein</fullName>
    </recommendedName>
</protein>
<sequence>MAVPTGKKTNSWQYSIIKHRRRLERQLEDSPSLRTYLTIRFNYCYEYARKEAAAETELNLNIFPKICPFTLENVLNPDYLR</sequence>
<dbReference type="Gene3D" id="1.20.1220.20">
    <property type="entry name" value="Uncharcterised protein PF01724"/>
    <property type="match status" value="1"/>
</dbReference>
<dbReference type="PANTHER" id="PTHR34235:SF3">
    <property type="entry name" value="SLR1203 PROTEIN"/>
    <property type="match status" value="1"/>
</dbReference>
<reference evidence="2" key="1">
    <citation type="submission" date="2017-05" db="EMBL/GenBank/DDBJ databases">
        <title>Physiological properties and genetic analysis related to exopolysaccharide production of fresh-water unicellular cyanobacterium Aphanothece sacrum, Suizenji Nori, that has been cultured as a food source in Japan.</title>
        <authorList>
            <person name="Kanesaki Y."/>
            <person name="Yoshikawa S."/>
            <person name="Ohki K."/>
        </authorList>
    </citation>
    <scope>NUCLEOTIDE SEQUENCE [LARGE SCALE GENOMIC DNA]</scope>
    <source>
        <strain evidence="2">FPU1</strain>
    </source>
</reference>
<dbReference type="PANTHER" id="PTHR34235">
    <property type="entry name" value="SLR1203 PROTEIN-RELATED"/>
    <property type="match status" value="1"/>
</dbReference>